<dbReference type="GO" id="GO:0005524">
    <property type="term" value="F:ATP binding"/>
    <property type="evidence" value="ECO:0007669"/>
    <property type="project" value="UniProtKB-KW"/>
</dbReference>
<accession>A0A154P2J5</accession>
<dbReference type="AlphaFoldDB" id="A0A154P2J5"/>
<dbReference type="GO" id="GO:0005737">
    <property type="term" value="C:cytoplasm"/>
    <property type="evidence" value="ECO:0007669"/>
    <property type="project" value="TreeGrafter"/>
</dbReference>
<organism evidence="3 4">
    <name type="scientific">Dufourea novaeangliae</name>
    <name type="common">Sweat bee</name>
    <dbReference type="NCBI Taxonomy" id="178035"/>
    <lineage>
        <taxon>Eukaryota</taxon>
        <taxon>Metazoa</taxon>
        <taxon>Ecdysozoa</taxon>
        <taxon>Arthropoda</taxon>
        <taxon>Hexapoda</taxon>
        <taxon>Insecta</taxon>
        <taxon>Pterygota</taxon>
        <taxon>Neoptera</taxon>
        <taxon>Endopterygota</taxon>
        <taxon>Hymenoptera</taxon>
        <taxon>Apocrita</taxon>
        <taxon>Aculeata</taxon>
        <taxon>Apoidea</taxon>
        <taxon>Anthophila</taxon>
        <taxon>Halictidae</taxon>
        <taxon>Rophitinae</taxon>
        <taxon>Dufourea</taxon>
    </lineage>
</organism>
<keyword evidence="1" id="KW-0547">Nucleotide-binding</keyword>
<dbReference type="PANTHER" id="PTHR16305">
    <property type="entry name" value="TESTICULAR SOLUBLE ADENYLYL CYCLASE"/>
    <property type="match status" value="1"/>
</dbReference>
<name>A0A154P2J5_DUFNO</name>
<dbReference type="PANTHER" id="PTHR16305:SF28">
    <property type="entry name" value="GUANYLATE CYCLASE DOMAIN-CONTAINING PROTEIN"/>
    <property type="match status" value="1"/>
</dbReference>
<reference evidence="3 4" key="1">
    <citation type="submission" date="2015-07" db="EMBL/GenBank/DDBJ databases">
        <title>The genome of Dufourea novaeangliae.</title>
        <authorList>
            <person name="Pan H."/>
            <person name="Kapheim K."/>
        </authorList>
    </citation>
    <scope>NUCLEOTIDE SEQUENCE [LARGE SCALE GENOMIC DNA]</scope>
    <source>
        <strain evidence="3">0120121106</strain>
        <tissue evidence="3">Whole body</tissue>
    </source>
</reference>
<evidence type="ECO:0000256" key="2">
    <source>
        <dbReference type="ARBA" id="ARBA00022840"/>
    </source>
</evidence>
<keyword evidence="2" id="KW-0067">ATP-binding</keyword>
<dbReference type="OrthoDB" id="194468at2759"/>
<dbReference type="STRING" id="178035.A0A154P2J5"/>
<dbReference type="EMBL" id="KQ434806">
    <property type="protein sequence ID" value="KZC06146.1"/>
    <property type="molecule type" value="Genomic_DNA"/>
</dbReference>
<proteinExistence type="predicted"/>
<protein>
    <submittedName>
        <fullName evidence="3">Adenylate cyclase type 10</fullName>
    </submittedName>
</protein>
<dbReference type="GO" id="GO:0004016">
    <property type="term" value="F:adenylate cyclase activity"/>
    <property type="evidence" value="ECO:0007669"/>
    <property type="project" value="TreeGrafter"/>
</dbReference>
<dbReference type="Proteomes" id="UP000076502">
    <property type="component" value="Unassembled WGS sequence"/>
</dbReference>
<keyword evidence="4" id="KW-1185">Reference proteome</keyword>
<gene>
    <name evidence="3" type="ORF">WN55_07608</name>
</gene>
<evidence type="ECO:0000313" key="4">
    <source>
        <dbReference type="Proteomes" id="UP000076502"/>
    </source>
</evidence>
<evidence type="ECO:0000256" key="1">
    <source>
        <dbReference type="ARBA" id="ARBA00022741"/>
    </source>
</evidence>
<sequence length="624" mass="72524">MHERKEFHTKAAAIFERDARKCSTCGGGSFLAIFSNEHIQPEKTVWFLFSEIRNRTYSRIMNRLESKSRSKMFLTVNNGTNDTERRRESMSARRISILPSYDDEGDIDAFISNMLEGQDVDVTKKNDISWQSRLKHMKYLDYRNCRCIDVIDYLYWKLHYHIKNTMDVEKLKKFMLDYSAGLLETGQPIYAMKFLADTNTTVEIAKVKTQLNVDTTSEDNCKGSILILTGDAFFTCGNYVQAKKYYKEAVTLKNGPYFGKKQICYNIVMEKLRHMFQGLPNYLLHRVHGSVATKKLELAICLQRLASVLMVTNEQKIAKVMIVRSFRTAFQTVGGFIEKALVYLTAVEIIRDDCSYIRSLEKLMIHVTEEKTAWNSPEEVVMLAKVWTKYLSGAVDLLKQLYFLSHEDVDKSAITWYYALCLELLLDAGMVLESFETCRGYHSQITSCKWMACVSRDPESLTRLTTCVIIWKLRMKIPVADYCIPTAGDYIKNIRKVKFSQLLNCVKGLECYLLILIQQINIKKSNDVMDRLHSIYLLMRALRKTQSQAKFLKPFVYLLESYVSLIRGRKSASEGYLQKSKKSAKTQENEMIKCWVEQNKRTWKSNYNNMAQYWMEHVAPDFTI</sequence>
<evidence type="ECO:0000313" key="3">
    <source>
        <dbReference type="EMBL" id="KZC06146.1"/>
    </source>
</evidence>